<dbReference type="EMBL" id="JAFJZO010000019">
    <property type="protein sequence ID" value="KAG5507080.1"/>
    <property type="molecule type" value="Genomic_DNA"/>
</dbReference>
<protein>
    <submittedName>
        <fullName evidence="2">Uncharacterized protein</fullName>
    </submittedName>
</protein>
<dbReference type="GeneID" id="94291857"/>
<dbReference type="OrthoDB" id="273681at2759"/>
<feature type="region of interest" description="Disordered" evidence="1">
    <location>
        <begin position="243"/>
        <end position="282"/>
    </location>
</feature>
<evidence type="ECO:0000313" key="2">
    <source>
        <dbReference type="EMBL" id="KAG5507080.1"/>
    </source>
</evidence>
<feature type="compositionally biased region" description="Basic and acidic residues" evidence="1">
    <location>
        <begin position="77"/>
        <end position="112"/>
    </location>
</feature>
<evidence type="ECO:0000256" key="1">
    <source>
        <dbReference type="SAM" id="MobiDB-lite"/>
    </source>
</evidence>
<proteinExistence type="predicted"/>
<dbReference type="AlphaFoldDB" id="A0A836LFZ3"/>
<dbReference type="RefSeq" id="XP_067757806.1">
    <property type="nucleotide sequence ID" value="XM_067901780.1"/>
</dbReference>
<evidence type="ECO:0000313" key="3">
    <source>
        <dbReference type="Proteomes" id="UP000674318"/>
    </source>
</evidence>
<organism evidence="2 3">
    <name type="scientific">Porcisia hertigi</name>
    <dbReference type="NCBI Taxonomy" id="2761500"/>
    <lineage>
        <taxon>Eukaryota</taxon>
        <taxon>Discoba</taxon>
        <taxon>Euglenozoa</taxon>
        <taxon>Kinetoplastea</taxon>
        <taxon>Metakinetoplastina</taxon>
        <taxon>Trypanosomatida</taxon>
        <taxon>Trypanosomatidae</taxon>
        <taxon>Leishmaniinae</taxon>
        <taxon>Porcisia</taxon>
    </lineage>
</organism>
<dbReference type="Proteomes" id="UP000674318">
    <property type="component" value="Unassembled WGS sequence"/>
</dbReference>
<name>A0A836LFZ3_9TRYP</name>
<dbReference type="KEGG" id="phet:94291857"/>
<feature type="region of interest" description="Disordered" evidence="1">
    <location>
        <begin position="77"/>
        <end position="132"/>
    </location>
</feature>
<gene>
    <name evidence="2" type="ORF">JKF63_05826</name>
</gene>
<reference evidence="2 3" key="1">
    <citation type="submission" date="2021-02" db="EMBL/GenBank/DDBJ databases">
        <title>Porcisia hertigi Genome sequencing and assembly.</title>
        <authorList>
            <person name="Almutairi H."/>
            <person name="Gatherer D."/>
        </authorList>
    </citation>
    <scope>NUCLEOTIDE SEQUENCE [LARGE SCALE GENOMIC DNA]</scope>
    <source>
        <strain evidence="2 3">C119</strain>
    </source>
</reference>
<sequence>MTALITLQRFNWMGYNGTESEEIDTQHLRNSDKPSDNYSYAHRMQAILEMKERLYLIKRDLDLIPEEQLRAEEAERERKRAERKRREEEERLRKEAEEAARSEEAERKRQEEAEAQLEAERRRRMGNSEEEEERLNAILASIPRTQTEINAAAEGFTKGTRMLLFSTDNGYVSYLDGSVHLSAPQTEEYNTSIRERVIKALDGTNVLVPAAEEYSLAEVHAANNARDEARKKLDAFRVTQDPTYSSRIRSTEKDAAGNPMQQLAPGESDEPTLVSNYESTKKRAESVRKAYNAKAASTGNSIASALCSHSNSAY</sequence>
<accession>A0A836LFZ3</accession>
<keyword evidence="3" id="KW-1185">Reference proteome</keyword>
<comment type="caution">
    <text evidence="2">The sequence shown here is derived from an EMBL/GenBank/DDBJ whole genome shotgun (WGS) entry which is preliminary data.</text>
</comment>